<dbReference type="GO" id="GO:0005737">
    <property type="term" value="C:cytoplasm"/>
    <property type="evidence" value="ECO:0007669"/>
    <property type="project" value="TreeGrafter"/>
</dbReference>
<dbReference type="Pfam" id="PF01370">
    <property type="entry name" value="Epimerase"/>
    <property type="match status" value="1"/>
</dbReference>
<evidence type="ECO:0000313" key="3">
    <source>
        <dbReference type="Proteomes" id="UP000070433"/>
    </source>
</evidence>
<feature type="domain" description="NAD-dependent epimerase/dehydratase" evidence="1">
    <location>
        <begin position="9"/>
        <end position="222"/>
    </location>
</feature>
<dbReference type="GO" id="GO:0004029">
    <property type="term" value="F:aldehyde dehydrogenase (NAD+) activity"/>
    <property type="evidence" value="ECO:0007669"/>
    <property type="project" value="TreeGrafter"/>
</dbReference>
<dbReference type="SUPFAM" id="SSF51735">
    <property type="entry name" value="NAD(P)-binding Rossmann-fold domains"/>
    <property type="match status" value="1"/>
</dbReference>
<sequence>MAADKALRVAVTGASGFVGRALLARLARDAGDVVALSRAAAGWPGGVRALTVPGYEDAALLARAFAGMQAVVHLAARAHRGGGDQAFESSVRGASAVARAARDAGVGRLVLISSIGVNGNRTREQRPFTEADAPGPVEPYARSKLRAEQAVAEVLGASATSLTIIRPPLIYGPGAPGNFARLVGAVARGWWLPLAGIHNARSLVGIDNLLDLISLCLDHPAATNELFLAADSQDLSTPEMVRCIAAGLGRPPHLLRCPPQALRLAAWATGRGRIAESLCDSLQVDAGKARRLLGWMPARSAAEGVREAAKGFLAPC</sequence>
<evidence type="ECO:0000313" key="2">
    <source>
        <dbReference type="EMBL" id="AMO22092.1"/>
    </source>
</evidence>
<dbReference type="InterPro" id="IPR001509">
    <property type="entry name" value="Epimerase_deHydtase"/>
</dbReference>
<dbReference type="Proteomes" id="UP000070433">
    <property type="component" value="Chromosome"/>
</dbReference>
<dbReference type="PATRIC" id="fig|94132.3.peg.676"/>
<name>A0A127JVP7_9BURK</name>
<dbReference type="RefSeq" id="WP_061496179.1">
    <property type="nucleotide sequence ID" value="NZ_CP010951.1"/>
</dbReference>
<dbReference type="PANTHER" id="PTHR48079:SF6">
    <property type="entry name" value="NAD(P)-BINDING DOMAIN-CONTAINING PROTEIN-RELATED"/>
    <property type="match status" value="1"/>
</dbReference>
<dbReference type="InterPro" id="IPR036291">
    <property type="entry name" value="NAD(P)-bd_dom_sf"/>
</dbReference>
<organism evidence="2 3">
    <name type="scientific">Ramlibacter tataouinensis</name>
    <dbReference type="NCBI Taxonomy" id="94132"/>
    <lineage>
        <taxon>Bacteria</taxon>
        <taxon>Pseudomonadati</taxon>
        <taxon>Pseudomonadota</taxon>
        <taxon>Betaproteobacteria</taxon>
        <taxon>Burkholderiales</taxon>
        <taxon>Comamonadaceae</taxon>
        <taxon>Ramlibacter</taxon>
    </lineage>
</organism>
<evidence type="ECO:0000259" key="1">
    <source>
        <dbReference type="Pfam" id="PF01370"/>
    </source>
</evidence>
<protein>
    <recommendedName>
        <fullName evidence="1">NAD-dependent epimerase/dehydratase domain-containing protein</fullName>
    </recommendedName>
</protein>
<dbReference type="Gene3D" id="3.40.50.720">
    <property type="entry name" value="NAD(P)-binding Rossmann-like Domain"/>
    <property type="match status" value="1"/>
</dbReference>
<dbReference type="OrthoDB" id="9801056at2"/>
<keyword evidence="3" id="KW-1185">Reference proteome</keyword>
<dbReference type="PANTHER" id="PTHR48079">
    <property type="entry name" value="PROTEIN YEEZ"/>
    <property type="match status" value="1"/>
</dbReference>
<proteinExistence type="predicted"/>
<dbReference type="AlphaFoldDB" id="A0A127JVP7"/>
<gene>
    <name evidence="2" type="ORF">UC35_03360</name>
</gene>
<reference evidence="2 3" key="1">
    <citation type="journal article" date="2014" name="Int. J. Syst. Evol. Microbiol.">
        <title>Ramlibacter solisilvae sp. nov., isolated from forest soil, and emended description of the genus Ramlibacter.</title>
        <authorList>
            <person name="Lee H.J."/>
            <person name="Lee S.H."/>
            <person name="Lee S.S."/>
            <person name="Lee J.S."/>
            <person name="Kim Y."/>
            <person name="Kim S.C."/>
            <person name="Jeon C.O."/>
        </authorList>
    </citation>
    <scope>NUCLEOTIDE SEQUENCE [LARGE SCALE GENOMIC DNA]</scope>
    <source>
        <strain evidence="2 3">5-10</strain>
    </source>
</reference>
<dbReference type="EMBL" id="CP010951">
    <property type="protein sequence ID" value="AMO22092.1"/>
    <property type="molecule type" value="Genomic_DNA"/>
</dbReference>
<dbReference type="InterPro" id="IPR051783">
    <property type="entry name" value="NAD(P)-dependent_oxidoreduct"/>
</dbReference>
<accession>A0A127JVP7</accession>